<dbReference type="PRINTS" id="PR00344">
    <property type="entry name" value="BCTRLSENSOR"/>
</dbReference>
<sequence length="214" mass="23192">LDISRIESGRLALSLETVELRPMLEDLIELFSPQLIDKPVELSVRLALDAPESLHTDRDQLRQILKNFLANAIKFTERGEVRVEVNWRADNPRPLVLSVIDTGIGIAPDKQDIIFEAFQQADGSTRRRYGGTGLGLAISRELATLLGGLIEVESSPGQGARFSLLLPLTLDSEHATATATRITLPAAPRPLVEDEPSGLATAAKAVTAPERPGC</sequence>
<dbReference type="InterPro" id="IPR003594">
    <property type="entry name" value="HATPase_dom"/>
</dbReference>
<feature type="domain" description="Histidine kinase" evidence="8">
    <location>
        <begin position="1"/>
        <end position="170"/>
    </location>
</feature>
<name>A0A1H3K2X4_ALLWA</name>
<dbReference type="InterPro" id="IPR050736">
    <property type="entry name" value="Sensor_HK_Regulatory"/>
</dbReference>
<dbReference type="EC" id="2.7.13.3" evidence="2"/>
<evidence type="ECO:0000256" key="3">
    <source>
        <dbReference type="ARBA" id="ARBA00022553"/>
    </source>
</evidence>
<keyword evidence="5 9" id="KW-0418">Kinase</keyword>
<dbReference type="InterPro" id="IPR004358">
    <property type="entry name" value="Sig_transdc_His_kin-like_C"/>
</dbReference>
<dbReference type="SMART" id="SM00387">
    <property type="entry name" value="HATPase_c"/>
    <property type="match status" value="1"/>
</dbReference>
<gene>
    <name evidence="9" type="ORF">SAMN05421644_1745</name>
</gene>
<proteinExistence type="predicted"/>
<evidence type="ECO:0000256" key="7">
    <source>
        <dbReference type="SAM" id="MobiDB-lite"/>
    </source>
</evidence>
<accession>A0A1H3K2X4</accession>
<keyword evidence="4" id="KW-0808">Transferase</keyword>
<dbReference type="Proteomes" id="UP000198672">
    <property type="component" value="Unassembled WGS sequence"/>
</dbReference>
<evidence type="ECO:0000259" key="8">
    <source>
        <dbReference type="PROSITE" id="PS50109"/>
    </source>
</evidence>
<dbReference type="PROSITE" id="PS50109">
    <property type="entry name" value="HIS_KIN"/>
    <property type="match status" value="1"/>
</dbReference>
<evidence type="ECO:0000313" key="9">
    <source>
        <dbReference type="EMBL" id="SDY46546.1"/>
    </source>
</evidence>
<feature type="region of interest" description="Disordered" evidence="7">
    <location>
        <begin position="189"/>
        <end position="214"/>
    </location>
</feature>
<protein>
    <recommendedName>
        <fullName evidence="2">histidine kinase</fullName>
        <ecNumber evidence="2">2.7.13.3</ecNumber>
    </recommendedName>
</protein>
<dbReference type="SUPFAM" id="SSF55874">
    <property type="entry name" value="ATPase domain of HSP90 chaperone/DNA topoisomerase II/histidine kinase"/>
    <property type="match status" value="1"/>
</dbReference>
<keyword evidence="10" id="KW-1185">Reference proteome</keyword>
<dbReference type="Pfam" id="PF02518">
    <property type="entry name" value="HATPase_c"/>
    <property type="match status" value="1"/>
</dbReference>
<dbReference type="FunFam" id="3.30.565.10:FF:000010">
    <property type="entry name" value="Sensor histidine kinase RcsC"/>
    <property type="match status" value="1"/>
</dbReference>
<comment type="catalytic activity">
    <reaction evidence="1">
        <text>ATP + protein L-histidine = ADP + protein N-phospho-L-histidine.</text>
        <dbReference type="EC" id="2.7.13.3"/>
    </reaction>
</comment>
<feature type="non-terminal residue" evidence="9">
    <location>
        <position position="1"/>
    </location>
</feature>
<reference evidence="10" key="1">
    <citation type="submission" date="2016-10" db="EMBL/GenBank/DDBJ databases">
        <authorList>
            <person name="Varghese N."/>
            <person name="Submissions S."/>
        </authorList>
    </citation>
    <scope>NUCLEOTIDE SEQUENCE [LARGE SCALE GENOMIC DNA]</scope>
    <source>
        <strain evidence="10">DSM 173</strain>
    </source>
</reference>
<dbReference type="PANTHER" id="PTHR43711">
    <property type="entry name" value="TWO-COMPONENT HISTIDINE KINASE"/>
    <property type="match status" value="1"/>
</dbReference>
<evidence type="ECO:0000256" key="1">
    <source>
        <dbReference type="ARBA" id="ARBA00000085"/>
    </source>
</evidence>
<dbReference type="STRING" id="61595.SAMN05421644_1745"/>
<dbReference type="CDD" id="cd16922">
    <property type="entry name" value="HATPase_EvgS-ArcB-TorS-like"/>
    <property type="match status" value="1"/>
</dbReference>
<dbReference type="GO" id="GO:0000160">
    <property type="term" value="P:phosphorelay signal transduction system"/>
    <property type="evidence" value="ECO:0007669"/>
    <property type="project" value="UniProtKB-KW"/>
</dbReference>
<dbReference type="InterPro" id="IPR005467">
    <property type="entry name" value="His_kinase_dom"/>
</dbReference>
<dbReference type="PANTHER" id="PTHR43711:SF26">
    <property type="entry name" value="SENSOR HISTIDINE KINASE RCSC"/>
    <property type="match status" value="1"/>
</dbReference>
<evidence type="ECO:0000313" key="10">
    <source>
        <dbReference type="Proteomes" id="UP000198672"/>
    </source>
</evidence>
<evidence type="ECO:0000256" key="2">
    <source>
        <dbReference type="ARBA" id="ARBA00012438"/>
    </source>
</evidence>
<evidence type="ECO:0000256" key="6">
    <source>
        <dbReference type="ARBA" id="ARBA00023012"/>
    </source>
</evidence>
<dbReference type="InterPro" id="IPR036890">
    <property type="entry name" value="HATPase_C_sf"/>
</dbReference>
<evidence type="ECO:0000256" key="4">
    <source>
        <dbReference type="ARBA" id="ARBA00022679"/>
    </source>
</evidence>
<organism evidence="9 10">
    <name type="scientific">Allochromatium warmingii</name>
    <name type="common">Chromatium warmingii</name>
    <dbReference type="NCBI Taxonomy" id="61595"/>
    <lineage>
        <taxon>Bacteria</taxon>
        <taxon>Pseudomonadati</taxon>
        <taxon>Pseudomonadota</taxon>
        <taxon>Gammaproteobacteria</taxon>
        <taxon>Chromatiales</taxon>
        <taxon>Chromatiaceae</taxon>
        <taxon>Allochromatium</taxon>
    </lineage>
</organism>
<dbReference type="RefSeq" id="WP_245709420.1">
    <property type="nucleotide sequence ID" value="NZ_FNOW01000074.1"/>
</dbReference>
<dbReference type="Gene3D" id="3.30.565.10">
    <property type="entry name" value="Histidine kinase-like ATPase, C-terminal domain"/>
    <property type="match status" value="1"/>
</dbReference>
<dbReference type="GO" id="GO:0004673">
    <property type="term" value="F:protein histidine kinase activity"/>
    <property type="evidence" value="ECO:0007669"/>
    <property type="project" value="UniProtKB-EC"/>
</dbReference>
<keyword evidence="6" id="KW-0902">Two-component regulatory system</keyword>
<dbReference type="AlphaFoldDB" id="A0A1H3K2X4"/>
<keyword evidence="3" id="KW-0597">Phosphoprotein</keyword>
<dbReference type="EMBL" id="FNOW01000074">
    <property type="protein sequence ID" value="SDY46546.1"/>
    <property type="molecule type" value="Genomic_DNA"/>
</dbReference>
<evidence type="ECO:0000256" key="5">
    <source>
        <dbReference type="ARBA" id="ARBA00022777"/>
    </source>
</evidence>